<organism evidence="1 2">
    <name type="scientific">Dendrolimus kikuchii</name>
    <dbReference type="NCBI Taxonomy" id="765133"/>
    <lineage>
        <taxon>Eukaryota</taxon>
        <taxon>Metazoa</taxon>
        <taxon>Ecdysozoa</taxon>
        <taxon>Arthropoda</taxon>
        <taxon>Hexapoda</taxon>
        <taxon>Insecta</taxon>
        <taxon>Pterygota</taxon>
        <taxon>Neoptera</taxon>
        <taxon>Endopterygota</taxon>
        <taxon>Lepidoptera</taxon>
        <taxon>Glossata</taxon>
        <taxon>Ditrysia</taxon>
        <taxon>Bombycoidea</taxon>
        <taxon>Lasiocampidae</taxon>
        <taxon>Dendrolimus</taxon>
    </lineage>
</organism>
<protein>
    <submittedName>
        <fullName evidence="1">Uncharacterized protein</fullName>
    </submittedName>
</protein>
<evidence type="ECO:0000313" key="2">
    <source>
        <dbReference type="Proteomes" id="UP000824533"/>
    </source>
</evidence>
<keyword evidence="2" id="KW-1185">Reference proteome</keyword>
<evidence type="ECO:0000313" key="1">
    <source>
        <dbReference type="EMBL" id="KAJ0178231.1"/>
    </source>
</evidence>
<proteinExistence type="predicted"/>
<dbReference type="EMBL" id="CM034396">
    <property type="protein sequence ID" value="KAJ0178231.1"/>
    <property type="molecule type" value="Genomic_DNA"/>
</dbReference>
<dbReference type="Proteomes" id="UP000824533">
    <property type="component" value="Linkage Group LG10"/>
</dbReference>
<reference evidence="1 2" key="1">
    <citation type="journal article" date="2021" name="Front. Genet.">
        <title>Chromosome-Level Genome Assembly Reveals Significant Gene Expansion in the Toll and IMD Signaling Pathways of Dendrolimus kikuchii.</title>
        <authorList>
            <person name="Zhou J."/>
            <person name="Wu P."/>
            <person name="Xiong Z."/>
            <person name="Liu N."/>
            <person name="Zhao N."/>
            <person name="Ji M."/>
            <person name="Qiu Y."/>
            <person name="Yang B."/>
        </authorList>
    </citation>
    <scope>NUCLEOTIDE SEQUENCE [LARGE SCALE GENOMIC DNA]</scope>
    <source>
        <strain evidence="1">Ann1</strain>
    </source>
</reference>
<comment type="caution">
    <text evidence="1">The sequence shown here is derived from an EMBL/GenBank/DDBJ whole genome shotgun (WGS) entry which is preliminary data.</text>
</comment>
<name>A0ACC1D2Q4_9NEOP</name>
<sequence length="537" mass="60576">MSDDEDLLPAKKSKQVHYGSLEEQEKARLAAIAAAAREGVEDTGGKELGDIQISSEYMELEDEMSRDKKALLEEFERRRKARQLNVSTDDDEVRRSLRQLGEPVCLFGEGPAERRVRLRDLLSYLGEDAIHKKLEEEEARIERDRGREGTWYHEGPSELREARIWIAKYSLPRAKIRLNKAREELKLAGSVRAAAKQDSQRKASAISIYCSQIGDTRPISFCRFSGDSKMLITSSWSGLSKVWSVPECTLLQVLKGHTCNVSSATFHPKAVIPEHFERRIKEAKENSQAHREDVMEVEEDGASKICTMASCAYDGTVHLWNFSSEGPMASLEGHSPSRVSRVEFHPSGRFLATTVFDNSWRLWDLESATEVLHQEGHAKPVYSIAFQGDGSLAVTGGMDAFGRVWDLRTGRCVMFLEGHLGPVLGVDWSPAGHQLATVAADHQAKIWDLRRRTSLYTIPAHTHLTSDVRYQRSHGHFLLTSSYDKTAKLWSNPSWHPLRTLSGHDNKVMSADISYDNKYIATCSYDRTFKLWAPDLA</sequence>
<gene>
    <name evidence="1" type="ORF">K1T71_006054</name>
</gene>
<accession>A0ACC1D2Q4</accession>